<evidence type="ECO:0000313" key="2">
    <source>
        <dbReference type="Proteomes" id="UP000245626"/>
    </source>
</evidence>
<dbReference type="EMBL" id="KZ820372">
    <property type="protein sequence ID" value="PWN47659.1"/>
    <property type="molecule type" value="Genomic_DNA"/>
</dbReference>
<dbReference type="Proteomes" id="UP000245626">
    <property type="component" value="Unassembled WGS sequence"/>
</dbReference>
<gene>
    <name evidence="1" type="ORF">IE53DRAFT_237519</name>
</gene>
<protein>
    <submittedName>
        <fullName evidence="1">Uncharacterized protein</fullName>
    </submittedName>
</protein>
<name>A0ACD0NPD6_9BASI</name>
<evidence type="ECO:0000313" key="1">
    <source>
        <dbReference type="EMBL" id="PWN47659.1"/>
    </source>
</evidence>
<reference evidence="1 2" key="1">
    <citation type="journal article" date="2018" name="Mol. Biol. Evol.">
        <title>Broad Genomic Sampling Reveals a Smut Pathogenic Ancestry of the Fungal Clade Ustilaginomycotina.</title>
        <authorList>
            <person name="Kijpornyongpan T."/>
            <person name="Mondo S.J."/>
            <person name="Barry K."/>
            <person name="Sandor L."/>
            <person name="Lee J."/>
            <person name="Lipzen A."/>
            <person name="Pangilinan J."/>
            <person name="LaButti K."/>
            <person name="Hainaut M."/>
            <person name="Henrissat B."/>
            <person name="Grigoriev I.V."/>
            <person name="Spatafora J.W."/>
            <person name="Aime M.C."/>
        </authorList>
    </citation>
    <scope>NUCLEOTIDE SEQUENCE [LARGE SCALE GENOMIC DNA]</scope>
    <source>
        <strain evidence="1 2">SA 807</strain>
    </source>
</reference>
<proteinExistence type="predicted"/>
<organism evidence="1 2">
    <name type="scientific">Violaceomyces palustris</name>
    <dbReference type="NCBI Taxonomy" id="1673888"/>
    <lineage>
        <taxon>Eukaryota</taxon>
        <taxon>Fungi</taxon>
        <taxon>Dikarya</taxon>
        <taxon>Basidiomycota</taxon>
        <taxon>Ustilaginomycotina</taxon>
        <taxon>Ustilaginomycetes</taxon>
        <taxon>Violaceomycetales</taxon>
        <taxon>Violaceomycetaceae</taxon>
        <taxon>Violaceomyces</taxon>
    </lineage>
</organism>
<keyword evidence="2" id="KW-1185">Reference proteome</keyword>
<sequence length="116" mass="12484">MDLVAAPGSSSPHPLLQSPFEGGFSHPYVCPPPSLPWFSSDQLRIHLASPSGISFRQSSSPPPPPPPSWFSHPLPSLCGLEWSRGSSPRPFLVERDKWTGGALEARGKRRGKGGMS</sequence>
<accession>A0ACD0NPD6</accession>